<feature type="binding site" evidence="7">
    <location>
        <begin position="169"/>
        <end position="170"/>
    </location>
    <ligand>
        <name>UDP-N-acetyl-alpha-D-muramoyl-L-alanyl-D-glutamate</name>
        <dbReference type="ChEBI" id="CHEBI:83900"/>
    </ligand>
</feature>
<dbReference type="InterPro" id="IPR035911">
    <property type="entry name" value="MurE/MurF_N"/>
</dbReference>
<dbReference type="PANTHER" id="PTHR23135:SF4">
    <property type="entry name" value="UDP-N-ACETYLMURAMOYL-L-ALANYL-D-GLUTAMATE--2,6-DIAMINOPIMELATE LIGASE MURE HOMOLOG, CHLOROPLASTIC"/>
    <property type="match status" value="1"/>
</dbReference>
<dbReference type="GO" id="GO:0071555">
    <property type="term" value="P:cell wall organization"/>
    <property type="evidence" value="ECO:0007669"/>
    <property type="project" value="UniProtKB-KW"/>
</dbReference>
<comment type="similarity">
    <text evidence="1 7">Belongs to the MurCDEF family. MurE subfamily.</text>
</comment>
<keyword evidence="3 7" id="KW-0133">Cell shape</keyword>
<protein>
    <recommendedName>
        <fullName evidence="7">UDP-N-acetylmuramoyl-L-alanyl-D-glutamate--2,6-diaminopimelate ligase</fullName>
        <ecNumber evidence="7">6.3.2.13</ecNumber>
    </recommendedName>
    <alternativeName>
        <fullName evidence="7">Meso-A2pm-adding enzyme</fullName>
    </alternativeName>
    <alternativeName>
        <fullName evidence="7">Meso-diaminopimelate-adding enzyme</fullName>
    </alternativeName>
    <alternativeName>
        <fullName evidence="7">UDP-MurNAc-L-Ala-D-Glu:meso-diaminopimelate ligase</fullName>
    </alternativeName>
    <alternativeName>
        <fullName evidence="7">UDP-MurNAc-tripeptide synthetase</fullName>
    </alternativeName>
    <alternativeName>
        <fullName evidence="7">UDP-N-acetylmuramyl-tripeptide synthetase</fullName>
    </alternativeName>
</protein>
<dbReference type="Gene3D" id="3.40.1390.10">
    <property type="entry name" value="MurE/MurF, N-terminal domain"/>
    <property type="match status" value="1"/>
</dbReference>
<comment type="cofactor">
    <cofactor evidence="7">
        <name>Mg(2+)</name>
        <dbReference type="ChEBI" id="CHEBI:18420"/>
    </cofactor>
</comment>
<comment type="PTM">
    <text evidence="7">Carboxylation is probably crucial for Mg(2+) binding and, consequently, for the gamma-phosphate positioning of ATP.</text>
</comment>
<evidence type="ECO:0000313" key="13">
    <source>
        <dbReference type="Proteomes" id="UP000273044"/>
    </source>
</evidence>
<proteinExistence type="inferred from homology"/>
<evidence type="ECO:0000256" key="7">
    <source>
        <dbReference type="HAMAP-Rule" id="MF_00208"/>
    </source>
</evidence>
<keyword evidence="13" id="KW-1185">Reference proteome</keyword>
<keyword evidence="7" id="KW-0963">Cytoplasm</keyword>
<dbReference type="GO" id="GO:0008360">
    <property type="term" value="P:regulation of cell shape"/>
    <property type="evidence" value="ECO:0007669"/>
    <property type="project" value="UniProtKB-KW"/>
</dbReference>
<dbReference type="Proteomes" id="UP000273044">
    <property type="component" value="Chromosome"/>
</dbReference>
<evidence type="ECO:0000256" key="6">
    <source>
        <dbReference type="ARBA" id="ARBA00023316"/>
    </source>
</evidence>
<dbReference type="InterPro" id="IPR000713">
    <property type="entry name" value="Mur_ligase_N"/>
</dbReference>
<feature type="binding site" evidence="7">
    <location>
        <position position="477"/>
    </location>
    <ligand>
        <name>meso-2,6-diaminopimelate</name>
        <dbReference type="ChEBI" id="CHEBI:57791"/>
    </ligand>
</feature>
<dbReference type="GO" id="GO:0051301">
    <property type="term" value="P:cell division"/>
    <property type="evidence" value="ECO:0007669"/>
    <property type="project" value="UniProtKB-KW"/>
</dbReference>
<dbReference type="EC" id="6.3.2.13" evidence="7"/>
<feature type="binding site" evidence="7">
    <location>
        <position position="397"/>
    </location>
    <ligand>
        <name>meso-2,6-diaminopimelate</name>
        <dbReference type="ChEBI" id="CHEBI:57791"/>
    </ligand>
</feature>
<evidence type="ECO:0000256" key="5">
    <source>
        <dbReference type="ARBA" id="ARBA00023306"/>
    </source>
</evidence>
<name>A0A3S4W7K1_9ACTN</name>
<feature type="modified residue" description="N6-carboxylysine" evidence="7">
    <location>
        <position position="236"/>
    </location>
</feature>
<dbReference type="InterPro" id="IPR004101">
    <property type="entry name" value="Mur_ligase_C"/>
</dbReference>
<dbReference type="NCBIfam" id="NF001124">
    <property type="entry name" value="PRK00139.1-2"/>
    <property type="match status" value="1"/>
</dbReference>
<dbReference type="InterPro" id="IPR036565">
    <property type="entry name" value="Mur-like_cat_sf"/>
</dbReference>
<organism evidence="12 13">
    <name type="scientific">Arachnia propionica</name>
    <dbReference type="NCBI Taxonomy" id="1750"/>
    <lineage>
        <taxon>Bacteria</taxon>
        <taxon>Bacillati</taxon>
        <taxon>Actinomycetota</taxon>
        <taxon>Actinomycetes</taxon>
        <taxon>Propionibacteriales</taxon>
        <taxon>Propionibacteriaceae</taxon>
        <taxon>Arachnia</taxon>
    </lineage>
</organism>
<evidence type="ECO:0000259" key="9">
    <source>
        <dbReference type="Pfam" id="PF01225"/>
    </source>
</evidence>
<evidence type="ECO:0000256" key="8">
    <source>
        <dbReference type="RuleBase" id="RU004135"/>
    </source>
</evidence>
<dbReference type="InterPro" id="IPR005761">
    <property type="entry name" value="UDP-N-AcMur-Glu-dNH2Pim_ligase"/>
</dbReference>
<dbReference type="GO" id="GO:0005737">
    <property type="term" value="C:cytoplasm"/>
    <property type="evidence" value="ECO:0007669"/>
    <property type="project" value="UniProtKB-SubCell"/>
</dbReference>
<feature type="binding site" evidence="7">
    <location>
        <begin position="124"/>
        <end position="130"/>
    </location>
    <ligand>
        <name>ATP</name>
        <dbReference type="ChEBI" id="CHEBI:30616"/>
    </ligand>
</feature>
<sequence length="507" mass="53104">MGVKTLRPESVPAIGLHDAVAGLGVSGEAGPVTVTGVCLDSRMVRPGDLYVALPGFHAHGAGFTTQAVERGAVAVLTDPEGARVVEDAGVPVLISHRLRPVMAEVSARVYGEPASGLELFGVTGTNGKTTTVALLEATLAAIGRRVGTIGTLGFRLDGRTLPSGRSTITTPDSPDLQALLALMRERGAHAVAIEVSSHAMAMSRADALKFEVAAFLNLGRDHLDFHRNMEEYFEAKAALFTPGHTRAAVVWIDDEHGRRIADRARRAGLPVATVGTCEEADYRLAGYEPVLPLGGRAQLRTASGEVTVELALPGWHNMVDAAIAVAMLERAGIPAGTTLPGLARAQVPGRMQVLPLPEKAPTVIVDFAHTPQAVAATLDAIQGFGEVITVVGCGGDRDPDKRPLMGRAAAERSDVLIITDDNPRTEDPARIRAAMLAGIGESRARVIEAGGRGSAIELALATAGRDSVVAILGKGHEQGQQIGDRIVAFDDALVALEAWRRMEGSGR</sequence>
<evidence type="ECO:0000256" key="3">
    <source>
        <dbReference type="ARBA" id="ARBA00022960"/>
    </source>
</evidence>
<keyword evidence="7" id="KW-0547">Nucleotide-binding</keyword>
<reference evidence="12 13" key="1">
    <citation type="submission" date="2018-12" db="EMBL/GenBank/DDBJ databases">
        <authorList>
            <consortium name="Pathogen Informatics"/>
        </authorList>
    </citation>
    <scope>NUCLEOTIDE SEQUENCE [LARGE SCALE GENOMIC DNA]</scope>
    <source>
        <strain evidence="12 13">NCTC12967</strain>
    </source>
</reference>
<comment type="subcellular location">
    <subcellularLocation>
        <location evidence="7 8">Cytoplasm</location>
    </subcellularLocation>
</comment>
<feature type="binding site" evidence="7">
    <location>
        <position position="39"/>
    </location>
    <ligand>
        <name>UDP-N-acetyl-alpha-D-muramoyl-L-alanyl-D-glutamate</name>
        <dbReference type="ChEBI" id="CHEBI:83900"/>
    </ligand>
</feature>
<dbReference type="InterPro" id="IPR013221">
    <property type="entry name" value="Mur_ligase_cen"/>
</dbReference>
<dbReference type="EMBL" id="LR134406">
    <property type="protein sequence ID" value="VEH70568.1"/>
    <property type="molecule type" value="Genomic_DNA"/>
</dbReference>
<feature type="binding site" evidence="7">
    <location>
        <begin position="421"/>
        <end position="424"/>
    </location>
    <ligand>
        <name>meso-2,6-diaminopimelate</name>
        <dbReference type="ChEBI" id="CHEBI:57791"/>
    </ligand>
</feature>
<keyword evidence="7" id="KW-0067">ATP-binding</keyword>
<dbReference type="GO" id="GO:0008765">
    <property type="term" value="F:UDP-N-acetylmuramoylalanyl-D-glutamate-2,6-diaminopimelate ligase activity"/>
    <property type="evidence" value="ECO:0007669"/>
    <property type="project" value="UniProtKB-UniRule"/>
</dbReference>
<evidence type="ECO:0000256" key="2">
    <source>
        <dbReference type="ARBA" id="ARBA00022618"/>
    </source>
</evidence>
<comment type="caution">
    <text evidence="7">Lacks conserved residue(s) required for the propagation of feature annotation.</text>
</comment>
<keyword evidence="6 7" id="KW-0961">Cell wall biogenesis/degradation</keyword>
<dbReference type="UniPathway" id="UPA00219"/>
<accession>A0A3S4W7K1</accession>
<dbReference type="Gene3D" id="3.40.1190.10">
    <property type="entry name" value="Mur-like, catalytic domain"/>
    <property type="match status" value="1"/>
</dbReference>
<dbReference type="Pfam" id="PF08245">
    <property type="entry name" value="Mur_ligase_M"/>
    <property type="match status" value="1"/>
</dbReference>
<dbReference type="SUPFAM" id="SSF63418">
    <property type="entry name" value="MurE/MurF N-terminal domain"/>
    <property type="match status" value="1"/>
</dbReference>
<dbReference type="GO" id="GO:0005524">
    <property type="term" value="F:ATP binding"/>
    <property type="evidence" value="ECO:0007669"/>
    <property type="project" value="UniProtKB-UniRule"/>
</dbReference>
<feature type="domain" description="Mur ligase central" evidence="11">
    <location>
        <begin position="122"/>
        <end position="327"/>
    </location>
</feature>
<evidence type="ECO:0000256" key="1">
    <source>
        <dbReference type="ARBA" id="ARBA00005898"/>
    </source>
</evidence>
<evidence type="ECO:0000259" key="11">
    <source>
        <dbReference type="Pfam" id="PF08245"/>
    </source>
</evidence>
<evidence type="ECO:0000256" key="4">
    <source>
        <dbReference type="ARBA" id="ARBA00022984"/>
    </source>
</evidence>
<keyword evidence="7 12" id="KW-0436">Ligase</keyword>
<dbReference type="GO" id="GO:0009252">
    <property type="term" value="P:peptidoglycan biosynthetic process"/>
    <property type="evidence" value="ECO:0007669"/>
    <property type="project" value="UniProtKB-UniRule"/>
</dbReference>
<keyword evidence="5 7" id="KW-0131">Cell cycle</keyword>
<dbReference type="GO" id="GO:0000287">
    <property type="term" value="F:magnesium ion binding"/>
    <property type="evidence" value="ECO:0007669"/>
    <property type="project" value="UniProtKB-UniRule"/>
</dbReference>
<dbReference type="Gene3D" id="3.90.190.20">
    <property type="entry name" value="Mur ligase, C-terminal domain"/>
    <property type="match status" value="1"/>
</dbReference>
<dbReference type="Pfam" id="PF01225">
    <property type="entry name" value="Mur_ligase"/>
    <property type="match status" value="1"/>
</dbReference>
<evidence type="ECO:0000313" key="12">
    <source>
        <dbReference type="EMBL" id="VEH70568.1"/>
    </source>
</evidence>
<feature type="binding site" evidence="7">
    <location>
        <position position="196"/>
    </location>
    <ligand>
        <name>UDP-N-acetyl-alpha-D-muramoyl-L-alanyl-D-glutamate</name>
        <dbReference type="ChEBI" id="CHEBI:83900"/>
    </ligand>
</feature>
<dbReference type="Pfam" id="PF02875">
    <property type="entry name" value="Mur_ligase_C"/>
    <property type="match status" value="1"/>
</dbReference>
<dbReference type="NCBIfam" id="TIGR01085">
    <property type="entry name" value="murE"/>
    <property type="match status" value="1"/>
</dbReference>
<comment type="pathway">
    <text evidence="7 8">Cell wall biogenesis; peptidoglycan biosynthesis.</text>
</comment>
<keyword evidence="7" id="KW-0460">Magnesium</keyword>
<gene>
    <name evidence="7 12" type="primary">murE</name>
    <name evidence="12" type="ORF">NCTC12967_01869</name>
</gene>
<feature type="short sequence motif" description="Meso-diaminopimelate recognition motif" evidence="7">
    <location>
        <begin position="421"/>
        <end position="424"/>
    </location>
</feature>
<feature type="domain" description="Mur ligase C-terminal" evidence="10">
    <location>
        <begin position="349"/>
        <end position="475"/>
    </location>
</feature>
<keyword evidence="4 7" id="KW-0573">Peptidoglycan synthesis</keyword>
<evidence type="ECO:0000259" key="10">
    <source>
        <dbReference type="Pfam" id="PF02875"/>
    </source>
</evidence>
<dbReference type="PANTHER" id="PTHR23135">
    <property type="entry name" value="MUR LIGASE FAMILY MEMBER"/>
    <property type="match status" value="1"/>
</dbReference>
<dbReference type="AlphaFoldDB" id="A0A3S4W7K1"/>
<comment type="catalytic activity">
    <reaction evidence="7">
        <text>UDP-N-acetyl-alpha-D-muramoyl-L-alanyl-D-glutamate + meso-2,6-diaminopimelate + ATP = UDP-N-acetyl-alpha-D-muramoyl-L-alanyl-gamma-D-glutamyl-meso-2,6-diaminopimelate + ADP + phosphate + H(+)</text>
        <dbReference type="Rhea" id="RHEA:23676"/>
        <dbReference type="ChEBI" id="CHEBI:15378"/>
        <dbReference type="ChEBI" id="CHEBI:30616"/>
        <dbReference type="ChEBI" id="CHEBI:43474"/>
        <dbReference type="ChEBI" id="CHEBI:57791"/>
        <dbReference type="ChEBI" id="CHEBI:83900"/>
        <dbReference type="ChEBI" id="CHEBI:83905"/>
        <dbReference type="ChEBI" id="CHEBI:456216"/>
        <dbReference type="EC" id="6.3.2.13"/>
    </reaction>
</comment>
<feature type="binding site" evidence="7">
    <location>
        <position position="41"/>
    </location>
    <ligand>
        <name>UDP-N-acetyl-alpha-D-muramoyl-L-alanyl-D-glutamate</name>
        <dbReference type="ChEBI" id="CHEBI:83900"/>
    </ligand>
</feature>
<dbReference type="NCBIfam" id="NF001126">
    <property type="entry name" value="PRK00139.1-4"/>
    <property type="match status" value="1"/>
</dbReference>
<feature type="binding site" evidence="7">
    <location>
        <position position="204"/>
    </location>
    <ligand>
        <name>UDP-N-acetyl-alpha-D-muramoyl-L-alanyl-D-glutamate</name>
        <dbReference type="ChEBI" id="CHEBI:83900"/>
    </ligand>
</feature>
<feature type="binding site" evidence="7">
    <location>
        <position position="473"/>
    </location>
    <ligand>
        <name>meso-2,6-diaminopimelate</name>
        <dbReference type="ChEBI" id="CHEBI:57791"/>
    </ligand>
</feature>
<dbReference type="SUPFAM" id="SSF53623">
    <property type="entry name" value="MurD-like peptide ligases, catalytic domain"/>
    <property type="match status" value="1"/>
</dbReference>
<dbReference type="HAMAP" id="MF_00208">
    <property type="entry name" value="MurE"/>
    <property type="match status" value="1"/>
</dbReference>
<keyword evidence="2 7" id="KW-0132">Cell division</keyword>
<feature type="domain" description="Mur ligase N-terminal catalytic" evidence="9">
    <location>
        <begin position="34"/>
        <end position="109"/>
    </location>
</feature>
<dbReference type="InterPro" id="IPR036615">
    <property type="entry name" value="Mur_ligase_C_dom_sf"/>
</dbReference>
<comment type="function">
    <text evidence="7">Catalyzes the addition of meso-diaminopimelic acid to the nucleotide precursor UDP-N-acetylmuramoyl-L-alanyl-D-glutamate (UMAG) in the biosynthesis of bacterial cell-wall peptidoglycan.</text>
</comment>
<dbReference type="SUPFAM" id="SSF53244">
    <property type="entry name" value="MurD-like peptide ligases, peptide-binding domain"/>
    <property type="match status" value="1"/>
</dbReference>